<protein>
    <recommendedName>
        <fullName evidence="6">Carboxylesterase type B domain-containing protein</fullName>
    </recommendedName>
</protein>
<keyword evidence="2" id="KW-0719">Serine esterase</keyword>
<comment type="catalytic activity">
    <reaction evidence="5">
        <text>acetylcholine + H2O = choline + acetate + H(+)</text>
        <dbReference type="Rhea" id="RHEA:17561"/>
        <dbReference type="ChEBI" id="CHEBI:15354"/>
        <dbReference type="ChEBI" id="CHEBI:15355"/>
        <dbReference type="ChEBI" id="CHEBI:15377"/>
        <dbReference type="ChEBI" id="CHEBI:15378"/>
        <dbReference type="ChEBI" id="CHEBI:30089"/>
        <dbReference type="EC" id="3.1.1.7"/>
    </reaction>
</comment>
<accession>A0AAV8WCN0</accession>
<name>A0AAV8WCN0_9CUCU</name>
<evidence type="ECO:0000256" key="2">
    <source>
        <dbReference type="ARBA" id="ARBA00022487"/>
    </source>
</evidence>
<dbReference type="Proteomes" id="UP001159042">
    <property type="component" value="Unassembled WGS sequence"/>
</dbReference>
<keyword evidence="4" id="KW-0325">Glycoprotein</keyword>
<dbReference type="PANTHER" id="PTHR43142">
    <property type="entry name" value="CARBOXYLIC ESTER HYDROLASE"/>
    <property type="match status" value="1"/>
</dbReference>
<dbReference type="InterPro" id="IPR000997">
    <property type="entry name" value="Cholinesterase"/>
</dbReference>
<dbReference type="Gene3D" id="3.40.50.1820">
    <property type="entry name" value="alpha/beta hydrolase"/>
    <property type="match status" value="1"/>
</dbReference>
<evidence type="ECO:0000256" key="4">
    <source>
        <dbReference type="ARBA" id="ARBA00023180"/>
    </source>
</evidence>
<proteinExistence type="inferred from homology"/>
<keyword evidence="8" id="KW-1185">Reference proteome</keyword>
<comment type="caution">
    <text evidence="7">The sequence shown here is derived from an EMBL/GenBank/DDBJ whole genome shotgun (WGS) entry which is preliminary data.</text>
</comment>
<reference evidence="7 8" key="1">
    <citation type="journal article" date="2023" name="Insect Mol. Biol.">
        <title>Genome sequencing provides insights into the evolution of gene families encoding plant cell wall-degrading enzymes in longhorned beetles.</title>
        <authorList>
            <person name="Shin N.R."/>
            <person name="Okamura Y."/>
            <person name="Kirsch R."/>
            <person name="Pauchet Y."/>
        </authorList>
    </citation>
    <scope>NUCLEOTIDE SEQUENCE [LARGE SCALE GENOMIC DNA]</scope>
    <source>
        <strain evidence="7">EAD_L_NR</strain>
    </source>
</reference>
<evidence type="ECO:0000259" key="6">
    <source>
        <dbReference type="Pfam" id="PF00135"/>
    </source>
</evidence>
<evidence type="ECO:0000256" key="5">
    <source>
        <dbReference type="ARBA" id="ARBA00048484"/>
    </source>
</evidence>
<evidence type="ECO:0000313" key="8">
    <source>
        <dbReference type="Proteomes" id="UP001159042"/>
    </source>
</evidence>
<dbReference type="Pfam" id="PF00135">
    <property type="entry name" value="COesterase"/>
    <property type="match status" value="1"/>
</dbReference>
<evidence type="ECO:0000313" key="7">
    <source>
        <dbReference type="EMBL" id="KAJ8924063.1"/>
    </source>
</evidence>
<dbReference type="PANTHER" id="PTHR43142:SF1">
    <property type="entry name" value="CARBOXYLIC ESTER HYDROLASE"/>
    <property type="match status" value="1"/>
</dbReference>
<evidence type="ECO:0000256" key="1">
    <source>
        <dbReference type="ARBA" id="ARBA00005964"/>
    </source>
</evidence>
<dbReference type="InterPro" id="IPR002018">
    <property type="entry name" value="CarbesteraseB"/>
</dbReference>
<gene>
    <name evidence="7" type="ORF">NQ315_006840</name>
</gene>
<dbReference type="EMBL" id="JANEYG010000003">
    <property type="protein sequence ID" value="KAJ8924063.1"/>
    <property type="molecule type" value="Genomic_DNA"/>
</dbReference>
<dbReference type="InterPro" id="IPR029058">
    <property type="entry name" value="AB_hydrolase_fold"/>
</dbReference>
<dbReference type="GO" id="GO:0003990">
    <property type="term" value="F:acetylcholinesterase activity"/>
    <property type="evidence" value="ECO:0007669"/>
    <property type="project" value="UniProtKB-EC"/>
</dbReference>
<sequence>MNNILVTVQEGILRGRLLTDISGNLFYGFQGIPYAKPPLGKLRFKAPQPPDKWNGIRDATKEGNEPCAKRGDTVKGSEDCLFLNIFTKKITPKIQKPVMVWVHGGGFTNGSSHSQVYGPEYLIAQDIVLVTVNYRLGPFGFLCLEDSSLGITGNAGSKDVVMALKWVQNNIKEFCGDPKNVTVFGESCGGAIAHSLMFSPMAKGLFHKIIAQSGSAINALFYGKRSTAHLVGNVLGINGNNESKLLERLQKMPADELLLANGKVENPQYVIGKTRNYGLVIEKPSADEPAFLTEDPRALLKSENYEKVPLMLGVCNRDGMNIYGFIKRKGNGFTLKDESIVPLGLNIKQGTPLYDRVVKLVKEFYFKDKDPLEQNDQIFKLYTDNHLLVELHNYVVQHMQRNHFPMYFYKFSLDTSLNYAKAAFSLKDPGACHADDIFYLFNSPLYRGNKPLSSMEKLAVQRVTKMWANFAKYGNPTPDKYDDLLSADWKQVTQKKFHYLDIGGTLQVKTDPEKEAMDFWNSIKLISDAKL</sequence>
<feature type="domain" description="Carboxylesterase type B" evidence="6">
    <location>
        <begin position="5"/>
        <end position="520"/>
    </location>
</feature>
<organism evidence="7 8">
    <name type="scientific">Exocentrus adspersus</name>
    <dbReference type="NCBI Taxonomy" id="1586481"/>
    <lineage>
        <taxon>Eukaryota</taxon>
        <taxon>Metazoa</taxon>
        <taxon>Ecdysozoa</taxon>
        <taxon>Arthropoda</taxon>
        <taxon>Hexapoda</taxon>
        <taxon>Insecta</taxon>
        <taxon>Pterygota</taxon>
        <taxon>Neoptera</taxon>
        <taxon>Endopterygota</taxon>
        <taxon>Coleoptera</taxon>
        <taxon>Polyphaga</taxon>
        <taxon>Cucujiformia</taxon>
        <taxon>Chrysomeloidea</taxon>
        <taxon>Cerambycidae</taxon>
        <taxon>Lamiinae</taxon>
        <taxon>Acanthocinini</taxon>
        <taxon>Exocentrus</taxon>
    </lineage>
</organism>
<evidence type="ECO:0000256" key="3">
    <source>
        <dbReference type="ARBA" id="ARBA00022801"/>
    </source>
</evidence>
<dbReference type="PRINTS" id="PR00878">
    <property type="entry name" value="CHOLNESTRASE"/>
</dbReference>
<comment type="similarity">
    <text evidence="1">Belongs to the type-B carboxylesterase/lipase family.</text>
</comment>
<keyword evidence="3" id="KW-0378">Hydrolase</keyword>
<dbReference type="AlphaFoldDB" id="A0AAV8WCN0"/>
<dbReference type="SUPFAM" id="SSF53474">
    <property type="entry name" value="alpha/beta-Hydrolases"/>
    <property type="match status" value="1"/>
</dbReference>